<dbReference type="GO" id="GO:0030145">
    <property type="term" value="F:manganese ion binding"/>
    <property type="evidence" value="ECO:0007669"/>
    <property type="project" value="TreeGrafter"/>
</dbReference>
<feature type="binding site" evidence="5">
    <location>
        <begin position="330"/>
        <end position="333"/>
    </location>
    <ligand>
        <name>substrate</name>
    </ligand>
</feature>
<dbReference type="CDD" id="cd00475">
    <property type="entry name" value="Cis_IPPS"/>
    <property type="match status" value="1"/>
</dbReference>
<dbReference type="InterPro" id="IPR036424">
    <property type="entry name" value="UPP_synth-like_sf"/>
</dbReference>
<comment type="cofactor">
    <cofactor evidence="5">
        <name>Mg(2+)</name>
        <dbReference type="ChEBI" id="CHEBI:18420"/>
    </cofactor>
    <text evidence="5">Binds 2 magnesium ions per subunit.</text>
</comment>
<comment type="similarity">
    <text evidence="5">Belongs to the UPP synthase family.</text>
</comment>
<feature type="binding site" evidence="5">
    <location>
        <position position="515"/>
    </location>
    <ligand>
        <name>Mg(2+)</name>
        <dbReference type="ChEBI" id="CHEBI:18420"/>
    </ligand>
</feature>
<comment type="pathway">
    <text evidence="1">Carotenoid biosynthesis; phytoene biosynthesis.</text>
</comment>
<feature type="binding site" evidence="5">
    <location>
        <position position="329"/>
    </location>
    <ligand>
        <name>Mg(2+)</name>
        <dbReference type="ChEBI" id="CHEBI:18420"/>
    </ligand>
</feature>
<feature type="binding site" evidence="5">
    <location>
        <position position="380"/>
    </location>
    <ligand>
        <name>substrate</name>
    </ligand>
</feature>
<keyword evidence="3 5" id="KW-0479">Metal-binding</keyword>
<dbReference type="EMBL" id="KC907349">
    <property type="protein sequence ID" value="AGO88673.1"/>
    <property type="molecule type" value="Genomic_DNA"/>
</dbReference>
<dbReference type="SUPFAM" id="SSF48576">
    <property type="entry name" value="Terpenoid synthases"/>
    <property type="match status" value="1"/>
</dbReference>
<protein>
    <recommendedName>
        <fullName evidence="5">Isoprenyl transferase</fullName>
        <ecNumber evidence="5">2.5.1.-</ecNumber>
    </recommendedName>
</protein>
<dbReference type="PROSITE" id="PS01045">
    <property type="entry name" value="SQUALEN_PHYTOEN_SYN_2"/>
    <property type="match status" value="1"/>
</dbReference>
<keyword evidence="6" id="KW-0614">Plasmid</keyword>
<dbReference type="NCBIfam" id="TIGR00055">
    <property type="entry name" value="uppS"/>
    <property type="match status" value="1"/>
</dbReference>
<sequence>MVRDWSACGSLLLVMTVAKDRGGPAVAGSGGGVESPELRAAYEVCEAEARQFAVELWAAAETLPVETRPSLYAIASWSAYTDRIIDEGPLEGREERLAQWSADTLADLRAGHSSHPLRRALVDTVRRWGLAEALIEEHLDSARADCAAVPVFETFKDQRRYLRGCSGALAELWVPLLEPRGPEAFRLMSVLGEACQVADLFEDLPDDLAAGRCYLPRQDLRGLGLDVDDLRRGEREEALNAFVDAQLAHWRGLLEETVLAPSTVGARYQIFVHTLLLGAQMHFDEVTLLRSRVLTQGLESLVTGDGRMSRRAARPGPGPVPGHIAVIADGNRRWAEARGLLADQGHRAGIRAVLRLVNAAQRTGIRHVTVYMFSTENWYRSQGEVAALFGAFADWFARGAQTVHELGVRVRWSGRRDRLEESLASSFELLESMTANNDKLTLTICLDYGGREELAAAARALAAEAVAGTIRPEQIGMAEVARHLYVPEMPDVDLLVRTCEQRISNFLPWHLAYAELVFDPAPWPDFDLARLRDAVDSYAGRERRFGGDAELPAQAGNLEPARNG</sequence>
<feature type="binding site" evidence="5">
    <location>
        <position position="334"/>
    </location>
    <ligand>
        <name>substrate</name>
    </ligand>
</feature>
<dbReference type="GO" id="GO:0005829">
    <property type="term" value="C:cytosol"/>
    <property type="evidence" value="ECO:0007669"/>
    <property type="project" value="TreeGrafter"/>
</dbReference>
<organism evidence="6">
    <name type="scientific">Streptomyces coelicolor</name>
    <dbReference type="NCBI Taxonomy" id="1902"/>
    <lineage>
        <taxon>Bacteria</taxon>
        <taxon>Bacillati</taxon>
        <taxon>Actinomycetota</taxon>
        <taxon>Actinomycetes</taxon>
        <taxon>Kitasatosporales</taxon>
        <taxon>Streptomycetaceae</taxon>
        <taxon>Streptomyces</taxon>
        <taxon>Streptomyces albidoflavus group</taxon>
    </lineage>
</organism>
<comment type="caution">
    <text evidence="5">Lacks conserved residue(s) required for the propagation of feature annotation.</text>
</comment>
<feature type="active site" description="Proton acceptor" evidence="5">
    <location>
        <position position="377"/>
    </location>
</feature>
<dbReference type="PANTHER" id="PTHR10291:SF0">
    <property type="entry name" value="DEHYDRODOLICHYL DIPHOSPHATE SYNTHASE 2"/>
    <property type="match status" value="1"/>
</dbReference>
<dbReference type="UniPathway" id="UPA00799"/>
<feature type="binding site" evidence="5">
    <location>
        <position position="378"/>
    </location>
    <ligand>
        <name>substrate</name>
    </ligand>
</feature>
<dbReference type="InterPro" id="IPR001441">
    <property type="entry name" value="UPP_synth-like"/>
</dbReference>
<dbReference type="PROSITE" id="PS01066">
    <property type="entry name" value="UPP_SYNTHASE"/>
    <property type="match status" value="1"/>
</dbReference>
<dbReference type="GO" id="GO:0008834">
    <property type="term" value="F:ditrans,polycis-undecaprenyl-diphosphate synthase [(2E,6E)-farnesyl-diphosphate specific] activity"/>
    <property type="evidence" value="ECO:0007669"/>
    <property type="project" value="TreeGrafter"/>
</dbReference>
<dbReference type="InterPro" id="IPR018520">
    <property type="entry name" value="UPP_synth-like_CS"/>
</dbReference>
<name>S4W6N4_STRCH</name>
<evidence type="ECO:0000256" key="3">
    <source>
        <dbReference type="ARBA" id="ARBA00022723"/>
    </source>
</evidence>
<dbReference type="GO" id="GO:0033850">
    <property type="term" value="F:Z-farnesyl diphosphate synthase activity"/>
    <property type="evidence" value="ECO:0007669"/>
    <property type="project" value="TreeGrafter"/>
</dbReference>
<keyword evidence="4 5" id="KW-0460">Magnesium</keyword>
<dbReference type="InterPro" id="IPR019845">
    <property type="entry name" value="Squalene/phytoene_synthase_CS"/>
</dbReference>
<evidence type="ECO:0000256" key="2">
    <source>
        <dbReference type="ARBA" id="ARBA00022679"/>
    </source>
</evidence>
<dbReference type="Pfam" id="PF00494">
    <property type="entry name" value="SQS_PSY"/>
    <property type="match status" value="1"/>
</dbReference>
<dbReference type="Pfam" id="PF01255">
    <property type="entry name" value="Prenyltransf"/>
    <property type="match status" value="1"/>
</dbReference>
<feature type="binding site" evidence="5">
    <location>
        <position position="497"/>
    </location>
    <ligand>
        <name>substrate</name>
    </ligand>
</feature>
<dbReference type="Gene3D" id="3.40.1180.10">
    <property type="entry name" value="Decaprenyl diphosphate synthase-like"/>
    <property type="match status" value="1"/>
</dbReference>
<feature type="active site" evidence="5">
    <location>
        <position position="329"/>
    </location>
</feature>
<dbReference type="PANTHER" id="PTHR10291">
    <property type="entry name" value="DEHYDRODOLICHYL DIPHOSPHATE SYNTHASE FAMILY MEMBER"/>
    <property type="match status" value="1"/>
</dbReference>
<comment type="subunit">
    <text evidence="5">Homodimer.</text>
</comment>
<proteinExistence type="inferred from homology"/>
<accession>S4W6N4</accession>
<evidence type="ECO:0000256" key="4">
    <source>
        <dbReference type="ARBA" id="ARBA00022842"/>
    </source>
</evidence>
<dbReference type="EC" id="2.5.1.-" evidence="5"/>
<keyword evidence="2 5" id="KW-0808">Transferase</keyword>
<dbReference type="GO" id="GO:0005886">
    <property type="term" value="C:plasma membrane"/>
    <property type="evidence" value="ECO:0007669"/>
    <property type="project" value="TreeGrafter"/>
</dbReference>
<comment type="function">
    <text evidence="5">Catalyzes the condensation of isopentenyl diphosphate (IPP) with allylic pyrophosphates generating different type of terpenoids.</text>
</comment>
<geneLocation type="plasmid" evidence="6">
    <name>pZR695-p</name>
</geneLocation>
<dbReference type="HAMAP" id="MF_01139">
    <property type="entry name" value="ISPT"/>
    <property type="match status" value="1"/>
</dbReference>
<dbReference type="OMA" id="EWRERAH"/>
<feature type="binding site" evidence="5">
    <location>
        <position position="346"/>
    </location>
    <ligand>
        <name>substrate</name>
    </ligand>
</feature>
<dbReference type="GO" id="GO:0000287">
    <property type="term" value="F:magnesium ion binding"/>
    <property type="evidence" value="ECO:0007669"/>
    <property type="project" value="UniProtKB-UniRule"/>
</dbReference>
<feature type="binding site" evidence="5">
    <location>
        <begin position="374"/>
        <end position="376"/>
    </location>
    <ligand>
        <name>substrate</name>
    </ligand>
</feature>
<dbReference type="InterPro" id="IPR002060">
    <property type="entry name" value="Squ/phyt_synthse"/>
</dbReference>
<dbReference type="Gene3D" id="1.10.600.10">
    <property type="entry name" value="Farnesyl Diphosphate Synthase"/>
    <property type="match status" value="1"/>
</dbReference>
<evidence type="ECO:0000256" key="1">
    <source>
        <dbReference type="ARBA" id="ARBA00004684"/>
    </source>
</evidence>
<evidence type="ECO:0000313" key="6">
    <source>
        <dbReference type="EMBL" id="AGO88673.1"/>
    </source>
</evidence>
<dbReference type="SUPFAM" id="SSF64005">
    <property type="entry name" value="Undecaprenyl diphosphate synthase"/>
    <property type="match status" value="1"/>
</dbReference>
<dbReference type="AlphaFoldDB" id="S4W6N4"/>
<dbReference type="GO" id="GO:0016094">
    <property type="term" value="P:polyprenol biosynthetic process"/>
    <property type="evidence" value="ECO:0007669"/>
    <property type="project" value="TreeGrafter"/>
</dbReference>
<feature type="binding site" evidence="5">
    <location>
        <begin position="502"/>
        <end position="504"/>
    </location>
    <ligand>
        <name>substrate</name>
    </ligand>
</feature>
<evidence type="ECO:0000256" key="5">
    <source>
        <dbReference type="HAMAP-Rule" id="MF_01139"/>
    </source>
</evidence>
<dbReference type="InterPro" id="IPR008949">
    <property type="entry name" value="Isoprenoid_synthase_dom_sf"/>
</dbReference>
<reference evidence="6" key="1">
    <citation type="journal article" date="2013" name="FEMS Microbiol. Lett.">
        <title>Recombinational cloning of the antibiotic biosynthetic gene clusters in linear plasmid SCP1 of Streptomyces coelicolor A3(2).</title>
        <authorList>
            <person name="Zhang R."/>
            <person name="Xia H."/>
            <person name="Xu Q."/>
            <person name="Dang F."/>
            <person name="Qin Z."/>
        </authorList>
    </citation>
    <scope>NUCLEOTIDE SEQUENCE</scope>
    <source>
        <plasmid evidence="6">pZR695-p</plasmid>
    </source>
</reference>
<dbReference type="SMR" id="S4W6N4"/>